<feature type="region of interest" description="Disordered" evidence="2">
    <location>
        <begin position="47"/>
        <end position="68"/>
    </location>
</feature>
<evidence type="ECO:0000313" key="4">
    <source>
        <dbReference type="EMBL" id="KAG8434653.1"/>
    </source>
</evidence>
<dbReference type="Proteomes" id="UP000812440">
    <property type="component" value="Chromosome 7"/>
</dbReference>
<accession>A0A8T2ISD4</accession>
<dbReference type="Pfam" id="PF24536">
    <property type="entry name" value="NXPE4_C"/>
    <property type="match status" value="1"/>
</dbReference>
<feature type="domain" description="NXPE C-terminal" evidence="3">
    <location>
        <begin position="332"/>
        <end position="555"/>
    </location>
</feature>
<dbReference type="InterPro" id="IPR026845">
    <property type="entry name" value="NXPH/NXPE"/>
</dbReference>
<keyword evidence="5" id="KW-1185">Reference proteome</keyword>
<dbReference type="InterPro" id="IPR057106">
    <property type="entry name" value="NXPE4_C"/>
</dbReference>
<dbReference type="EMBL" id="JAACNH010000008">
    <property type="protein sequence ID" value="KAG8434653.1"/>
    <property type="molecule type" value="Genomic_DNA"/>
</dbReference>
<name>A0A8T2ISD4_9PIPI</name>
<dbReference type="OrthoDB" id="2112051at2759"/>
<dbReference type="SUPFAM" id="SSF81296">
    <property type="entry name" value="E set domains"/>
    <property type="match status" value="1"/>
</dbReference>
<reference evidence="4" key="1">
    <citation type="thesis" date="2020" institute="ProQuest LLC" country="789 East Eisenhower Parkway, Ann Arbor, MI, USA">
        <title>Comparative Genomics and Chromosome Evolution.</title>
        <authorList>
            <person name="Mudd A.B."/>
        </authorList>
    </citation>
    <scope>NUCLEOTIDE SEQUENCE</scope>
    <source>
        <strain evidence="4">Female2</strain>
        <tissue evidence="4">Blood</tissue>
    </source>
</reference>
<evidence type="ECO:0000256" key="2">
    <source>
        <dbReference type="SAM" id="MobiDB-lite"/>
    </source>
</evidence>
<organism evidence="4 5">
    <name type="scientific">Hymenochirus boettgeri</name>
    <name type="common">Congo dwarf clawed frog</name>
    <dbReference type="NCBI Taxonomy" id="247094"/>
    <lineage>
        <taxon>Eukaryota</taxon>
        <taxon>Metazoa</taxon>
        <taxon>Chordata</taxon>
        <taxon>Craniata</taxon>
        <taxon>Vertebrata</taxon>
        <taxon>Euteleostomi</taxon>
        <taxon>Amphibia</taxon>
        <taxon>Batrachia</taxon>
        <taxon>Anura</taxon>
        <taxon>Pipoidea</taxon>
        <taxon>Pipidae</taxon>
        <taxon>Pipinae</taxon>
        <taxon>Hymenochirus</taxon>
    </lineage>
</organism>
<protein>
    <recommendedName>
        <fullName evidence="3">NXPE C-terminal domain-containing protein</fullName>
    </recommendedName>
</protein>
<dbReference type="AlphaFoldDB" id="A0A8T2ISD4"/>
<dbReference type="PANTHER" id="PTHR16165">
    <property type="entry name" value="NXPE FAMILY MEMBER"/>
    <property type="match status" value="1"/>
</dbReference>
<evidence type="ECO:0000313" key="5">
    <source>
        <dbReference type="Proteomes" id="UP000812440"/>
    </source>
</evidence>
<evidence type="ECO:0000259" key="3">
    <source>
        <dbReference type="Pfam" id="PF24536"/>
    </source>
</evidence>
<comment type="similarity">
    <text evidence="1">Belongs to the NXPE family.</text>
</comment>
<dbReference type="InterPro" id="IPR014756">
    <property type="entry name" value="Ig_E-set"/>
</dbReference>
<dbReference type="Pfam" id="PF06312">
    <property type="entry name" value="Neurexophilin"/>
    <property type="match status" value="1"/>
</dbReference>
<comment type="caution">
    <text evidence="4">The sequence shown here is derived from an EMBL/GenBank/DDBJ whole genome shotgun (WGS) entry which is preliminary data.</text>
</comment>
<sequence length="555" mass="64927">MKKFPSFRKILLQGEDMSVREKELQNKEKQLLKSEIELLNKETELQNKETDLQKREKELQTPESGCQKKETELQKDINKIFHEVDSKILKISFTHIDNTTKAQNSKAIIIDPKDKYCVGDSLIVQVDMFDYLGKKKTFGGDFIMARIYSPDIKASISGRVEDLNNGSYHIYFTLFWEGTVHFSILLIHPSEGVSALWKARNKGYGYTAHTGRFVSQGKDAQTQCAFKLNISQELCEYSNPKEEEYFYCKKPANMSCGSMVQLMSVFVDSHSFFSEKEKQLFDSTNICLEISKNFETISVSQCNNESKKEEMKKCSAGMKYNYPSGYFYQNMWNPLYCSISRYRTMDAINECMKGKIIYMIGDSTMFQWVTYINNHVNSLKLFNLYNENWPMTRLYIDTERNIKIEWRKHAFPFIMLVFHTFKEEFTIPQQIDQIPGNQHTVVVFTLGMHFRLFPLQHYIRRIINIRRAIERLHLRSPETKVVVKAENTSDLLDRLEILNNFHGYLQYSLMMEIFQGLNIAVVDAWDMSIAYASQKTHPPEEVIANEIDLLLTYMC</sequence>
<evidence type="ECO:0000256" key="1">
    <source>
        <dbReference type="ARBA" id="ARBA00005431"/>
    </source>
</evidence>
<proteinExistence type="inferred from homology"/>
<dbReference type="PANTHER" id="PTHR16165:SF31">
    <property type="entry name" value="NXPE FAMILY MEMBER 4"/>
    <property type="match status" value="1"/>
</dbReference>
<gene>
    <name evidence="4" type="ORF">GDO86_012856</name>
</gene>